<dbReference type="EMBL" id="JXXN02006442">
    <property type="protein sequence ID" value="THD19433.1"/>
    <property type="molecule type" value="Genomic_DNA"/>
</dbReference>
<sequence>MFGLDEDGVDHVERSRMYAGMDGVILPLHSKSTVFAIRVRGASCCICCTSESRLAQMRYRCIFGCVPFSKYKPEFVNWSVLLK</sequence>
<evidence type="ECO:0000313" key="1">
    <source>
        <dbReference type="EMBL" id="THD19433.1"/>
    </source>
</evidence>
<accession>A0A4E0QWV0</accession>
<protein>
    <submittedName>
        <fullName evidence="1">Uncharacterized protein</fullName>
    </submittedName>
</protein>
<reference evidence="1" key="1">
    <citation type="submission" date="2019-03" db="EMBL/GenBank/DDBJ databases">
        <title>Improved annotation for the trematode Fasciola hepatica.</title>
        <authorList>
            <person name="Choi Y.-J."/>
            <person name="Martin J."/>
            <person name="Mitreva M."/>
        </authorList>
    </citation>
    <scope>NUCLEOTIDE SEQUENCE [LARGE SCALE GENOMIC DNA]</scope>
</reference>
<proteinExistence type="predicted"/>
<organism evidence="1 2">
    <name type="scientific">Fasciola hepatica</name>
    <name type="common">Liver fluke</name>
    <dbReference type="NCBI Taxonomy" id="6192"/>
    <lineage>
        <taxon>Eukaryota</taxon>
        <taxon>Metazoa</taxon>
        <taxon>Spiralia</taxon>
        <taxon>Lophotrochozoa</taxon>
        <taxon>Platyhelminthes</taxon>
        <taxon>Trematoda</taxon>
        <taxon>Digenea</taxon>
        <taxon>Plagiorchiida</taxon>
        <taxon>Echinostomata</taxon>
        <taxon>Echinostomatoidea</taxon>
        <taxon>Fasciolidae</taxon>
        <taxon>Fasciola</taxon>
    </lineage>
</organism>
<dbReference type="Proteomes" id="UP000230066">
    <property type="component" value="Unassembled WGS sequence"/>
</dbReference>
<evidence type="ECO:0000313" key="2">
    <source>
        <dbReference type="Proteomes" id="UP000230066"/>
    </source>
</evidence>
<comment type="caution">
    <text evidence="1">The sequence shown here is derived from an EMBL/GenBank/DDBJ whole genome shotgun (WGS) entry which is preliminary data.</text>
</comment>
<dbReference type="AlphaFoldDB" id="A0A4E0QWV0"/>
<gene>
    <name evidence="1" type="ORF">D915_009896</name>
</gene>
<name>A0A4E0QWV0_FASHE</name>
<keyword evidence="2" id="KW-1185">Reference proteome</keyword>